<dbReference type="EMBL" id="ADMT01000075">
    <property type="protein sequence ID" value="EFF84122.1"/>
    <property type="molecule type" value="Genomic_DNA"/>
</dbReference>
<sequence length="43" mass="5086">MQCLRCQSKIKNFTFYLVLFLSYFGRALSSPFLKTKNIHKLSI</sequence>
<evidence type="ECO:0000313" key="2">
    <source>
        <dbReference type="Proteomes" id="UP000003085"/>
    </source>
</evidence>
<dbReference type="AlphaFoldDB" id="D4XKY1"/>
<accession>D4XKY1</accession>
<reference evidence="2" key="1">
    <citation type="submission" date="2010-03" db="EMBL/GenBank/DDBJ databases">
        <title>Complete sequence of Mobiluncus curtisii ATCC 43063.</title>
        <authorList>
            <person name="Muzny D."/>
            <person name="Qin X."/>
            <person name="Deng J."/>
            <person name="Jiang H."/>
            <person name="Liu Y."/>
            <person name="Qu J."/>
            <person name="Song X.-Z."/>
            <person name="Zhang L."/>
            <person name="Thornton R."/>
            <person name="Coyle M."/>
            <person name="Francisco L."/>
            <person name="Jackson L."/>
            <person name="Javaid M."/>
            <person name="Korchina V."/>
            <person name="Kovar C."/>
            <person name="Mata R."/>
            <person name="Mathew T."/>
            <person name="Ngo R."/>
            <person name="Nguyen L."/>
            <person name="Nguyen N."/>
            <person name="Okwuonu G."/>
            <person name="Ongeri F."/>
            <person name="Pham C."/>
            <person name="Simmons D."/>
            <person name="Wilczek-Boney K."/>
            <person name="Hale W."/>
            <person name="Jakkamsetti A."/>
            <person name="Pham P."/>
            <person name="Ruth R."/>
            <person name="San Lucas F."/>
            <person name="Warren J."/>
            <person name="Zhang J."/>
            <person name="Zhao Z."/>
            <person name="Zhou C."/>
            <person name="Zhu D."/>
            <person name="Lee S."/>
            <person name="Bess C."/>
            <person name="Blankenburg K."/>
            <person name="Forbes L."/>
            <person name="Fu Q."/>
            <person name="Gubbala S."/>
            <person name="Hirani K."/>
            <person name="Jayaseelan J.C."/>
            <person name="Lara F."/>
            <person name="Munidasa M."/>
            <person name="Palculict T."/>
            <person name="Patil S."/>
            <person name="Pu L.-L."/>
            <person name="Saada N."/>
            <person name="Tang L."/>
            <person name="Weissenberger G."/>
            <person name="Zhu Y."/>
            <person name="Hemphill L."/>
            <person name="Shang Y."/>
            <person name="Youmans B."/>
            <person name="Ayvaz T."/>
            <person name="Ross M."/>
            <person name="Santibanez J."/>
            <person name="Aqrawi P."/>
            <person name="Gross S."/>
            <person name="Joshi V."/>
            <person name="Fowler G."/>
            <person name="Nazareth L."/>
            <person name="Reid J."/>
            <person name="Worley K."/>
            <person name="Petrosino J."/>
            <person name="Highlander S."/>
            <person name="Gibbs R."/>
            <person name="Gibbs R."/>
        </authorList>
    </citation>
    <scope>NUCLEOTIDE SEQUENCE [LARGE SCALE GENOMIC DNA]</scope>
    <source>
        <strain evidence="2">ATCC 19194</strain>
    </source>
</reference>
<dbReference type="HOGENOM" id="CLU_3228234_0_0_6"/>
<dbReference type="Proteomes" id="UP000003085">
    <property type="component" value="Unassembled WGS sequence"/>
</dbReference>
<proteinExistence type="predicted"/>
<name>D4XKY1_ACIHA</name>
<evidence type="ECO:0000313" key="1">
    <source>
        <dbReference type="EMBL" id="EFF84122.1"/>
    </source>
</evidence>
<comment type="caution">
    <text evidence="1">The sequence shown here is derived from an EMBL/GenBank/DDBJ whole genome shotgun (WGS) entry which is preliminary data.</text>
</comment>
<protein>
    <submittedName>
        <fullName evidence="1">Uncharacterized protein</fullName>
    </submittedName>
</protein>
<organism evidence="1 2">
    <name type="scientific">Acinetobacter haemolyticus ATCC 19194</name>
    <dbReference type="NCBI Taxonomy" id="707232"/>
    <lineage>
        <taxon>Bacteria</taxon>
        <taxon>Pseudomonadati</taxon>
        <taxon>Pseudomonadota</taxon>
        <taxon>Gammaproteobacteria</taxon>
        <taxon>Moraxellales</taxon>
        <taxon>Moraxellaceae</taxon>
        <taxon>Acinetobacter</taxon>
    </lineage>
</organism>
<gene>
    <name evidence="1" type="ORF">HMP0015_0373</name>
</gene>